<gene>
    <name evidence="14" type="primary">DOT1_3</name>
    <name evidence="14" type="ORF">VNI00_014524</name>
</gene>
<keyword evidence="6 11" id="KW-0949">S-adenosyl-L-methionine</keyword>
<evidence type="ECO:0000256" key="3">
    <source>
        <dbReference type="ARBA" id="ARBA00020987"/>
    </source>
</evidence>
<evidence type="ECO:0000313" key="14">
    <source>
        <dbReference type="EMBL" id="KAK7029491.1"/>
    </source>
</evidence>
<dbReference type="CDD" id="cd02440">
    <property type="entry name" value="AdoMet_MTases"/>
    <property type="match status" value="1"/>
</dbReference>
<dbReference type="PROSITE" id="PS51569">
    <property type="entry name" value="DOT1"/>
    <property type="match status" value="1"/>
</dbReference>
<keyword evidence="5 11" id="KW-0808">Transferase</keyword>
<comment type="similarity">
    <text evidence="11">Belongs to the class I-like SAM-binding methyltransferase superfamily. DOT1 family.</text>
</comment>
<feature type="domain" description="DOT1" evidence="13">
    <location>
        <begin position="170"/>
        <end position="463"/>
    </location>
</feature>
<dbReference type="GO" id="GO:0140956">
    <property type="term" value="F:histone H3K79 trimethyltransferase activity"/>
    <property type="evidence" value="ECO:0007669"/>
    <property type="project" value="UniProtKB-EC"/>
</dbReference>
<evidence type="ECO:0000313" key="15">
    <source>
        <dbReference type="Proteomes" id="UP001383192"/>
    </source>
</evidence>
<comment type="caution">
    <text evidence="14">The sequence shown here is derived from an EMBL/GenBank/DDBJ whole genome shotgun (WGS) entry which is preliminary data.</text>
</comment>
<dbReference type="GO" id="GO:0005634">
    <property type="term" value="C:nucleus"/>
    <property type="evidence" value="ECO:0007669"/>
    <property type="project" value="UniProtKB-SubCell"/>
</dbReference>
<evidence type="ECO:0000256" key="4">
    <source>
        <dbReference type="ARBA" id="ARBA00022603"/>
    </source>
</evidence>
<dbReference type="PANTHER" id="PTHR21451">
    <property type="entry name" value="HISTONE H3 METHYLTRANSFERASE"/>
    <property type="match status" value="1"/>
</dbReference>
<evidence type="ECO:0000256" key="12">
    <source>
        <dbReference type="SAM" id="MobiDB-lite"/>
    </source>
</evidence>
<comment type="miscellaneous">
    <text evidence="11">In contrast to other lysine histone methyltransferases, it does not contain a SET domain, suggesting the existence of another mechanism for methylation of lysine residues of histones.</text>
</comment>
<dbReference type="EC" id="2.1.1.360" evidence="2 11"/>
<dbReference type="Gene3D" id="3.40.50.150">
    <property type="entry name" value="Vaccinia Virus protein VP39"/>
    <property type="match status" value="1"/>
</dbReference>
<keyword evidence="15" id="KW-1185">Reference proteome</keyword>
<evidence type="ECO:0000256" key="6">
    <source>
        <dbReference type="ARBA" id="ARBA00022691"/>
    </source>
</evidence>
<accession>A0AAW0BTI6</accession>
<evidence type="ECO:0000256" key="2">
    <source>
        <dbReference type="ARBA" id="ARBA00012190"/>
    </source>
</evidence>
<reference evidence="14 15" key="1">
    <citation type="submission" date="2024-01" db="EMBL/GenBank/DDBJ databases">
        <title>A draft genome for a cacao thread blight-causing isolate of Paramarasmius palmivorus.</title>
        <authorList>
            <person name="Baruah I.K."/>
            <person name="Bukari Y."/>
            <person name="Amoako-Attah I."/>
            <person name="Meinhardt L.W."/>
            <person name="Bailey B.A."/>
            <person name="Cohen S.P."/>
        </authorList>
    </citation>
    <scope>NUCLEOTIDE SEQUENCE [LARGE SCALE GENOMIC DNA]</scope>
    <source>
        <strain evidence="14 15">GH-12</strain>
    </source>
</reference>
<proteinExistence type="inferred from homology"/>
<dbReference type="Proteomes" id="UP001383192">
    <property type="component" value="Unassembled WGS sequence"/>
</dbReference>
<dbReference type="InterPro" id="IPR029063">
    <property type="entry name" value="SAM-dependent_MTases_sf"/>
</dbReference>
<feature type="compositionally biased region" description="Basic residues" evidence="12">
    <location>
        <begin position="57"/>
        <end position="66"/>
    </location>
</feature>
<keyword evidence="4 11" id="KW-0489">Methyltransferase</keyword>
<evidence type="ECO:0000256" key="1">
    <source>
        <dbReference type="ARBA" id="ARBA00004123"/>
    </source>
</evidence>
<dbReference type="InterPro" id="IPR030445">
    <property type="entry name" value="H3-K79_meTrfase"/>
</dbReference>
<comment type="subcellular location">
    <subcellularLocation>
        <location evidence="1 11">Nucleus</location>
    </subcellularLocation>
</comment>
<evidence type="ECO:0000256" key="7">
    <source>
        <dbReference type="ARBA" id="ARBA00022853"/>
    </source>
</evidence>
<dbReference type="SUPFAM" id="SSF53335">
    <property type="entry name" value="S-adenosyl-L-methionine-dependent methyltransferases"/>
    <property type="match status" value="1"/>
</dbReference>
<evidence type="ECO:0000256" key="10">
    <source>
        <dbReference type="ARBA" id="ARBA00047770"/>
    </source>
</evidence>
<feature type="region of interest" description="Disordered" evidence="12">
    <location>
        <begin position="1"/>
        <end position="66"/>
    </location>
</feature>
<keyword evidence="8 11" id="KW-0539">Nucleus</keyword>
<evidence type="ECO:0000256" key="5">
    <source>
        <dbReference type="ARBA" id="ARBA00022679"/>
    </source>
</evidence>
<dbReference type="EMBL" id="JAYKXP010000082">
    <property type="protein sequence ID" value="KAK7029491.1"/>
    <property type="molecule type" value="Genomic_DNA"/>
</dbReference>
<comment type="catalytic activity">
    <reaction evidence="10 11">
        <text>L-lysyl(79)-[histone H3] + 3 S-adenosyl-L-methionine = N(6),N(6),N(6)-trimethyl-L-lysyl(79)-[histone H3] + 3 S-adenosyl-L-homocysteine + 3 H(+)</text>
        <dbReference type="Rhea" id="RHEA:60328"/>
        <dbReference type="Rhea" id="RHEA-COMP:15549"/>
        <dbReference type="Rhea" id="RHEA-COMP:15552"/>
        <dbReference type="ChEBI" id="CHEBI:15378"/>
        <dbReference type="ChEBI" id="CHEBI:29969"/>
        <dbReference type="ChEBI" id="CHEBI:57856"/>
        <dbReference type="ChEBI" id="CHEBI:59789"/>
        <dbReference type="ChEBI" id="CHEBI:61961"/>
        <dbReference type="EC" id="2.1.1.360"/>
    </reaction>
</comment>
<sequence>MSAVEDLSPEQRARYQTYEQELARPPRPALTSTERTRRYREKMKQEKTLNQKPVHVPPKKKPKTRQVKKFINTVPKHTNSATPMEPYSKLEFTNPITPEEMWKLRSQWARFRYRTGSHSTPLSPSEVVQGSVHKYRPLFPGESLADFDNLEKAADSEFALTVVTVLIPYSNITENFPVCTPKYELDYDPTSDLSQTASFFMASVQQDIKTALEQKLGNALRSRCRTLLLEVIANLNSILTSLTAGDIEASKLHHFLVQQSYDRSVRPHNRLLEHGYKPFSSETYGEMMPQFIQRIIGHHTLDTSSLVVDLGCGVGNVVSQISICTGAAVYGIEIRKDVAAIANLMVKDTERRSKMWGVTTGSMTVLEGDLLTNAGIRAVLGRADLIICNNFQYEEPLNQALFDLLDGTVKASALIVTLVRLGRSGVSRSGRPLHANVSTAAAQDIYVQVHAIRTGQRWQAIPE</sequence>
<comment type="activity regulation">
    <text evidence="11">Ubiquitination of histone H2B to form H2BK123ub1 is required for efficient DOT1 methyltransferase activity on histone H3.</text>
</comment>
<evidence type="ECO:0000259" key="13">
    <source>
        <dbReference type="PROSITE" id="PS51569"/>
    </source>
</evidence>
<evidence type="ECO:0000256" key="8">
    <source>
        <dbReference type="ARBA" id="ARBA00023242"/>
    </source>
</evidence>
<dbReference type="Pfam" id="PF08123">
    <property type="entry name" value="DOT1"/>
    <property type="match status" value="1"/>
</dbReference>
<keyword evidence="7 11" id="KW-0156">Chromatin regulator</keyword>
<dbReference type="InterPro" id="IPR025789">
    <property type="entry name" value="DOT1_dom"/>
</dbReference>
<dbReference type="GO" id="GO:0000077">
    <property type="term" value="P:DNA damage checkpoint signaling"/>
    <property type="evidence" value="ECO:0007669"/>
    <property type="project" value="TreeGrafter"/>
</dbReference>
<dbReference type="AlphaFoldDB" id="A0AAW0BTI6"/>
<dbReference type="PANTHER" id="PTHR21451:SF0">
    <property type="entry name" value="HISTONE-LYSINE N-METHYLTRANSFERASE, H3 LYSINE-79 SPECIFIC"/>
    <property type="match status" value="1"/>
</dbReference>
<evidence type="ECO:0000256" key="11">
    <source>
        <dbReference type="RuleBase" id="RU271113"/>
    </source>
</evidence>
<evidence type="ECO:0000256" key="9">
    <source>
        <dbReference type="ARBA" id="ARBA00029821"/>
    </source>
</evidence>
<organism evidence="14 15">
    <name type="scientific">Paramarasmius palmivorus</name>
    <dbReference type="NCBI Taxonomy" id="297713"/>
    <lineage>
        <taxon>Eukaryota</taxon>
        <taxon>Fungi</taxon>
        <taxon>Dikarya</taxon>
        <taxon>Basidiomycota</taxon>
        <taxon>Agaricomycotina</taxon>
        <taxon>Agaricomycetes</taxon>
        <taxon>Agaricomycetidae</taxon>
        <taxon>Agaricales</taxon>
        <taxon>Marasmiineae</taxon>
        <taxon>Marasmiaceae</taxon>
        <taxon>Paramarasmius</taxon>
    </lineage>
</organism>
<dbReference type="GO" id="GO:0006281">
    <property type="term" value="P:DNA repair"/>
    <property type="evidence" value="ECO:0007669"/>
    <property type="project" value="TreeGrafter"/>
</dbReference>
<comment type="function">
    <text evidence="11">Histone methyltransferase that specifically trimethylates histone H3 to form H3K79me3. This methylation is required for telomere silencing and for the pachytene checkpoint during the meiotic cell cycle by allowing the recruitment of RAD9 to double strand breaks. Nucleosomes are preferred as substrate compared to free histone.</text>
</comment>
<name>A0AAW0BTI6_9AGAR</name>
<dbReference type="GO" id="GO:0032259">
    <property type="term" value="P:methylation"/>
    <property type="evidence" value="ECO:0007669"/>
    <property type="project" value="UniProtKB-KW"/>
</dbReference>
<protein>
    <recommendedName>
        <fullName evidence="3 11">Histone-lysine N-methyltransferase, H3 lysine-79 specific</fullName>
        <ecNumber evidence="2 11">2.1.1.360</ecNumber>
    </recommendedName>
    <alternativeName>
        <fullName evidence="9 11">Histone H3-K79 methyltransferase</fullName>
    </alternativeName>
</protein>